<evidence type="ECO:0000256" key="5">
    <source>
        <dbReference type="ARBA" id="ARBA00023242"/>
    </source>
</evidence>
<comment type="similarity">
    <text evidence="2">Belongs to the RRP17 family.</text>
</comment>
<dbReference type="AlphaFoldDB" id="A0A194PI91"/>
<dbReference type="PANTHER" id="PTHR14577">
    <property type="entry name" value="NUCLEOLAR PROTEIN 12"/>
    <property type="match status" value="1"/>
</dbReference>
<proteinExistence type="inferred from homology"/>
<reference evidence="10" key="2">
    <citation type="submission" date="2025-04" db="UniProtKB">
        <authorList>
            <consortium name="RefSeq"/>
        </authorList>
    </citation>
    <scope>IDENTIFICATION</scope>
</reference>
<evidence type="ECO:0000256" key="1">
    <source>
        <dbReference type="ARBA" id="ARBA00004604"/>
    </source>
</evidence>
<name>A0A194PI91_PAPXU</name>
<dbReference type="GO" id="GO:0005730">
    <property type="term" value="C:nucleolus"/>
    <property type="evidence" value="ECO:0007669"/>
    <property type="project" value="UniProtKB-SubCell"/>
</dbReference>
<reference evidence="8 9" key="1">
    <citation type="journal article" date="2015" name="Nat. Commun.">
        <title>Outbred genome sequencing and CRISPR/Cas9 gene editing in butterflies.</title>
        <authorList>
            <person name="Li X."/>
            <person name="Fan D."/>
            <person name="Zhang W."/>
            <person name="Liu G."/>
            <person name="Zhang L."/>
            <person name="Zhao L."/>
            <person name="Fang X."/>
            <person name="Chen L."/>
            <person name="Dong Y."/>
            <person name="Chen Y."/>
            <person name="Ding Y."/>
            <person name="Zhao R."/>
            <person name="Feng M."/>
            <person name="Zhu Y."/>
            <person name="Feng Y."/>
            <person name="Jiang X."/>
            <person name="Zhu D."/>
            <person name="Xiang H."/>
            <person name="Feng X."/>
            <person name="Li S."/>
            <person name="Wang J."/>
            <person name="Zhang G."/>
            <person name="Kronforst M.R."/>
            <person name="Wang W."/>
        </authorList>
    </citation>
    <scope>NUCLEOTIDE SEQUENCE [LARGE SCALE GENOMIC DNA]</scope>
    <source>
        <strain evidence="8">Ya'a_city_454_Px</strain>
        <tissue evidence="8">Whole body</tissue>
    </source>
</reference>
<evidence type="ECO:0000256" key="7">
    <source>
        <dbReference type="SAM" id="MobiDB-lite"/>
    </source>
</evidence>
<evidence type="ECO:0000313" key="10">
    <source>
        <dbReference type="RefSeq" id="XP_013171912.1"/>
    </source>
</evidence>
<feature type="coiled-coil region" evidence="6">
    <location>
        <begin position="31"/>
        <end position="62"/>
    </location>
</feature>
<evidence type="ECO:0000313" key="9">
    <source>
        <dbReference type="Proteomes" id="UP000053268"/>
    </source>
</evidence>
<evidence type="ECO:0000256" key="4">
    <source>
        <dbReference type="ARBA" id="ARBA00023054"/>
    </source>
</evidence>
<dbReference type="RefSeq" id="XP_013171912.1">
    <property type="nucleotide sequence ID" value="XM_013316458.1"/>
</dbReference>
<dbReference type="GeneID" id="106120988"/>
<organism evidence="8 9">
    <name type="scientific">Papilio xuthus</name>
    <name type="common">Asian swallowtail butterfly</name>
    <dbReference type="NCBI Taxonomy" id="66420"/>
    <lineage>
        <taxon>Eukaryota</taxon>
        <taxon>Metazoa</taxon>
        <taxon>Ecdysozoa</taxon>
        <taxon>Arthropoda</taxon>
        <taxon>Hexapoda</taxon>
        <taxon>Insecta</taxon>
        <taxon>Pterygota</taxon>
        <taxon>Neoptera</taxon>
        <taxon>Endopterygota</taxon>
        <taxon>Lepidoptera</taxon>
        <taxon>Glossata</taxon>
        <taxon>Ditrysia</taxon>
        <taxon>Papilionoidea</taxon>
        <taxon>Papilionidae</taxon>
        <taxon>Papilioninae</taxon>
        <taxon>Papilio</taxon>
    </lineage>
</organism>
<dbReference type="STRING" id="66420.A0A194PI91"/>
<dbReference type="Proteomes" id="UP000694872">
    <property type="component" value="Unplaced"/>
</dbReference>
<dbReference type="InterPro" id="IPR019186">
    <property type="entry name" value="Nucleolar_protein_12"/>
</dbReference>
<feature type="compositionally biased region" description="Basic residues" evidence="7">
    <location>
        <begin position="171"/>
        <end position="182"/>
    </location>
</feature>
<dbReference type="PANTHER" id="PTHR14577:SF0">
    <property type="entry name" value="NUCLEOLAR PROTEIN 12"/>
    <property type="match status" value="1"/>
</dbReference>
<feature type="compositionally biased region" description="Basic residues" evidence="7">
    <location>
        <begin position="218"/>
        <end position="231"/>
    </location>
</feature>
<accession>A0A194PI91</accession>
<evidence type="ECO:0000256" key="2">
    <source>
        <dbReference type="ARBA" id="ARBA00007175"/>
    </source>
</evidence>
<evidence type="ECO:0000256" key="6">
    <source>
        <dbReference type="SAM" id="Coils"/>
    </source>
</evidence>
<feature type="compositionally biased region" description="Basic and acidic residues" evidence="7">
    <location>
        <begin position="158"/>
        <end position="170"/>
    </location>
</feature>
<evidence type="ECO:0000313" key="8">
    <source>
        <dbReference type="EMBL" id="KPI93126.1"/>
    </source>
</evidence>
<keyword evidence="5" id="KW-0539">Nucleus</keyword>
<feature type="compositionally biased region" description="Basic residues" evidence="7">
    <location>
        <begin position="197"/>
        <end position="210"/>
    </location>
</feature>
<dbReference type="OrthoDB" id="551633at2759"/>
<keyword evidence="4 6" id="KW-0175">Coiled coil</keyword>
<dbReference type="EMBL" id="KQ459603">
    <property type="protein sequence ID" value="KPI93126.1"/>
    <property type="molecule type" value="Genomic_DNA"/>
</dbReference>
<feature type="compositionally biased region" description="Acidic residues" evidence="7">
    <location>
        <begin position="139"/>
        <end position="156"/>
    </location>
</feature>
<dbReference type="CTD" id="326214"/>
<dbReference type="Proteomes" id="UP000053268">
    <property type="component" value="Unassembled WGS sequence"/>
</dbReference>
<keyword evidence="9" id="KW-1185">Reference proteome</keyword>
<feature type="region of interest" description="Disordered" evidence="7">
    <location>
        <begin position="128"/>
        <end position="231"/>
    </location>
</feature>
<protein>
    <recommendedName>
        <fullName evidence="3">Nucleolar protein 12</fullName>
    </recommendedName>
</protein>
<dbReference type="GO" id="GO:0019843">
    <property type="term" value="F:rRNA binding"/>
    <property type="evidence" value="ECO:0007669"/>
    <property type="project" value="TreeGrafter"/>
</dbReference>
<evidence type="ECO:0000256" key="3">
    <source>
        <dbReference type="ARBA" id="ARBA00015520"/>
    </source>
</evidence>
<dbReference type="Pfam" id="PF09805">
    <property type="entry name" value="Nop25"/>
    <property type="match status" value="1"/>
</dbReference>
<gene>
    <name evidence="10" type="primary">LOC106120988</name>
    <name evidence="8" type="ORF">RR46_14347</name>
</gene>
<sequence length="231" mass="27272">MGKRKTKNTDKKKIKLVFDESKRKEFLCGFRKRKLERKKKAKEEMERMLKEEKKRIRQENKESYKKLVVSSRPIPDIEQLLQEEYEDEDVNVKIVELSADTLQKKDIVIGDNKPKQTVDKVTYIKKKKELPQKVPGMGSDEESVEEASEVDNDVNETNDTKLKTKKEVKQMLKRQATKKIQKSKVFQMKSKLDRIQNKKKSQQKKGHIAKVKSDSKKNKSRKKSHKKKQVK</sequence>
<dbReference type="KEGG" id="pxu:106120988"/>
<comment type="subcellular location">
    <subcellularLocation>
        <location evidence="1">Nucleus</location>
        <location evidence="1">Nucleolus</location>
    </subcellularLocation>
</comment>